<dbReference type="InterPro" id="IPR052022">
    <property type="entry name" value="26kDa_periplasmic_antigen"/>
</dbReference>
<dbReference type="Proteomes" id="UP001523550">
    <property type="component" value="Unassembled WGS sequence"/>
</dbReference>
<gene>
    <name evidence="1" type="ORF">J2T60_001021</name>
</gene>
<dbReference type="PANTHER" id="PTHR34387">
    <property type="entry name" value="SLR1258 PROTEIN"/>
    <property type="match status" value="1"/>
</dbReference>
<evidence type="ECO:0000313" key="2">
    <source>
        <dbReference type="Proteomes" id="UP001523550"/>
    </source>
</evidence>
<dbReference type="Gene3D" id="3.30.110.170">
    <property type="entry name" value="Protein of unknown function (DUF541), domain 1"/>
    <property type="match status" value="1"/>
</dbReference>
<evidence type="ECO:0000313" key="1">
    <source>
        <dbReference type="EMBL" id="MCP1727056.1"/>
    </source>
</evidence>
<dbReference type="PANTHER" id="PTHR34387:SF2">
    <property type="entry name" value="SLR1258 PROTEIN"/>
    <property type="match status" value="1"/>
</dbReference>
<dbReference type="Gene3D" id="3.30.70.2970">
    <property type="entry name" value="Protein of unknown function (DUF541), domain 2"/>
    <property type="match status" value="1"/>
</dbReference>
<comment type="caution">
    <text evidence="1">The sequence shown here is derived from an EMBL/GenBank/DDBJ whole genome shotgun (WGS) entry which is preliminary data.</text>
</comment>
<keyword evidence="2" id="KW-1185">Reference proteome</keyword>
<protein>
    <submittedName>
        <fullName evidence="1">Uncharacterized protein YggE</fullName>
    </submittedName>
</protein>
<name>A0ABT1G6X7_9GAMM</name>
<dbReference type="Pfam" id="PF04402">
    <property type="entry name" value="SIMPL"/>
    <property type="match status" value="1"/>
</dbReference>
<accession>A0ABT1G6X7</accession>
<organism evidence="1 2">
    <name type="scientific">Natronospira proteinivora</name>
    <dbReference type="NCBI Taxonomy" id="1807133"/>
    <lineage>
        <taxon>Bacteria</taxon>
        <taxon>Pseudomonadati</taxon>
        <taxon>Pseudomonadota</taxon>
        <taxon>Gammaproteobacteria</taxon>
        <taxon>Natronospirales</taxon>
        <taxon>Natronospiraceae</taxon>
        <taxon>Natronospira</taxon>
    </lineage>
</organism>
<proteinExistence type="predicted"/>
<dbReference type="InterPro" id="IPR007497">
    <property type="entry name" value="SIMPL/DUF541"/>
</dbReference>
<dbReference type="EMBL" id="JALJYF010000001">
    <property type="protein sequence ID" value="MCP1727056.1"/>
    <property type="molecule type" value="Genomic_DNA"/>
</dbReference>
<sequence>MREPKWMVLVAAAALLMACSDDPDTVSVSGTAERDFMPDYYDLHLLLEVRGDDRAALSEELESNLDALMRVAQNHGLEEDDIRAWEVQLRQESHYDADEQRRIITGLRLSREVRLRADADQDMGRLIREVLVTEMTQMRRIQPGLEDRDSRRQTLLGEAVENARAQAQALALGDDREVGRLKDVRLAGPAGPGLRAHQMTDQEDASVSFEPEPITISAQVEAVFVLD</sequence>
<dbReference type="PROSITE" id="PS51257">
    <property type="entry name" value="PROKAR_LIPOPROTEIN"/>
    <property type="match status" value="1"/>
</dbReference>
<dbReference type="RefSeq" id="WP_253446326.1">
    <property type="nucleotide sequence ID" value="NZ_JALJYF010000001.1"/>
</dbReference>
<reference evidence="1 2" key="1">
    <citation type="submission" date="2022-03" db="EMBL/GenBank/DDBJ databases">
        <title>Genomic Encyclopedia of Type Strains, Phase III (KMG-III): the genomes of soil and plant-associated and newly described type strains.</title>
        <authorList>
            <person name="Whitman W."/>
        </authorList>
    </citation>
    <scope>NUCLEOTIDE SEQUENCE [LARGE SCALE GENOMIC DNA]</scope>
    <source>
        <strain evidence="1 2">BSker1</strain>
    </source>
</reference>